<evidence type="ECO:0000313" key="1">
    <source>
        <dbReference type="EMBL" id="KAJ8971811.1"/>
    </source>
</evidence>
<organism evidence="1 2">
    <name type="scientific">Molorchus minor</name>
    <dbReference type="NCBI Taxonomy" id="1323400"/>
    <lineage>
        <taxon>Eukaryota</taxon>
        <taxon>Metazoa</taxon>
        <taxon>Ecdysozoa</taxon>
        <taxon>Arthropoda</taxon>
        <taxon>Hexapoda</taxon>
        <taxon>Insecta</taxon>
        <taxon>Pterygota</taxon>
        <taxon>Neoptera</taxon>
        <taxon>Endopterygota</taxon>
        <taxon>Coleoptera</taxon>
        <taxon>Polyphaga</taxon>
        <taxon>Cucujiformia</taxon>
        <taxon>Chrysomeloidea</taxon>
        <taxon>Cerambycidae</taxon>
        <taxon>Lamiinae</taxon>
        <taxon>Monochamini</taxon>
        <taxon>Molorchus</taxon>
    </lineage>
</organism>
<evidence type="ECO:0000313" key="2">
    <source>
        <dbReference type="Proteomes" id="UP001162164"/>
    </source>
</evidence>
<comment type="caution">
    <text evidence="1">The sequence shown here is derived from an EMBL/GenBank/DDBJ whole genome shotgun (WGS) entry which is preliminary data.</text>
</comment>
<proteinExistence type="predicted"/>
<name>A0ABQ9J437_9CUCU</name>
<accession>A0ABQ9J437</accession>
<gene>
    <name evidence="1" type="ORF">NQ317_004841</name>
</gene>
<dbReference type="Proteomes" id="UP001162164">
    <property type="component" value="Unassembled WGS sequence"/>
</dbReference>
<sequence length="95" mass="11085">MACRYIQHYMVKLKEYSAFDGAPFNNVSKTDHFHVLKKCPHQSPKIQGIPSFNCENLLANRKQEKVIELWWWVFLSNILNDDGLYPPVRDSSSSL</sequence>
<keyword evidence="2" id="KW-1185">Reference proteome</keyword>
<reference evidence="1" key="1">
    <citation type="journal article" date="2023" name="Insect Mol. Biol.">
        <title>Genome sequencing provides insights into the evolution of gene families encoding plant cell wall-degrading enzymes in longhorned beetles.</title>
        <authorList>
            <person name="Shin N.R."/>
            <person name="Okamura Y."/>
            <person name="Kirsch R."/>
            <person name="Pauchet Y."/>
        </authorList>
    </citation>
    <scope>NUCLEOTIDE SEQUENCE</scope>
    <source>
        <strain evidence="1">MMC_N1</strain>
    </source>
</reference>
<dbReference type="EMBL" id="JAPWTJ010001430">
    <property type="protein sequence ID" value="KAJ8971811.1"/>
    <property type="molecule type" value="Genomic_DNA"/>
</dbReference>
<protein>
    <submittedName>
        <fullName evidence="1">Uncharacterized protein</fullName>
    </submittedName>
</protein>